<dbReference type="Proteomes" id="UP000292927">
    <property type="component" value="Unassembled WGS sequence"/>
</dbReference>
<accession>A0A4Q7PJK5</accession>
<dbReference type="RefSeq" id="WP_130434246.1">
    <property type="nucleotide sequence ID" value="NZ_SGXF01000002.1"/>
</dbReference>
<proteinExistence type="predicted"/>
<comment type="caution">
    <text evidence="1">The sequence shown here is derived from an EMBL/GenBank/DDBJ whole genome shotgun (WGS) entry which is preliminary data.</text>
</comment>
<dbReference type="OrthoDB" id="1779801at2"/>
<keyword evidence="2" id="KW-1185">Reference proteome</keyword>
<evidence type="ECO:0000313" key="1">
    <source>
        <dbReference type="EMBL" id="RZT00854.1"/>
    </source>
</evidence>
<reference evidence="1 2" key="1">
    <citation type="submission" date="2019-02" db="EMBL/GenBank/DDBJ databases">
        <title>Genomic Encyclopedia of Type Strains, Phase IV (KMG-IV): sequencing the most valuable type-strain genomes for metagenomic binning, comparative biology and taxonomic classification.</title>
        <authorList>
            <person name="Goeker M."/>
        </authorList>
    </citation>
    <scope>NUCLEOTIDE SEQUENCE [LARGE SCALE GENOMIC DNA]</scope>
    <source>
        <strain evidence="1 2">DSM 29486</strain>
    </source>
</reference>
<name>A0A4Q7PJK5_9FIRM</name>
<dbReference type="InterPro" id="IPR014198">
    <property type="entry name" value="Spore_III_AB"/>
</dbReference>
<sequence length="174" mass="19237">MTEWKVLGAVLVVAGSAGLGMGAAARQKKRLEDCRQALQLLLLLKSELSCTGACLEDAFRQIGGRMPEGWKNFLNQLSGRMQEMQTGSLAALWSECCREFLGQTCLSSSDLQRVSEFGKHLGYPDLQLQLKLLDLDIQEQERVCSQIAEELPEKCRISRTLGIFGGIMLAVMLI</sequence>
<gene>
    <name evidence="1" type="ORF">EV209_1286</name>
</gene>
<dbReference type="AlphaFoldDB" id="A0A4Q7PJK5"/>
<protein>
    <submittedName>
        <fullName evidence="1">Stage III sporulation protein AB</fullName>
    </submittedName>
</protein>
<dbReference type="EMBL" id="SGXF01000002">
    <property type="protein sequence ID" value="RZT00854.1"/>
    <property type="molecule type" value="Genomic_DNA"/>
</dbReference>
<evidence type="ECO:0000313" key="2">
    <source>
        <dbReference type="Proteomes" id="UP000292927"/>
    </source>
</evidence>
<organism evidence="1 2">
    <name type="scientific">Cuneatibacter caecimuris</name>
    <dbReference type="NCBI Taxonomy" id="1796618"/>
    <lineage>
        <taxon>Bacteria</taxon>
        <taxon>Bacillati</taxon>
        <taxon>Bacillota</taxon>
        <taxon>Clostridia</taxon>
        <taxon>Lachnospirales</taxon>
        <taxon>Lachnospiraceae</taxon>
        <taxon>Cuneatibacter</taxon>
    </lineage>
</organism>
<dbReference type="Pfam" id="PF09548">
    <property type="entry name" value="Spore_III_AB"/>
    <property type="match status" value="1"/>
</dbReference>